<dbReference type="Proteomes" id="UP000198943">
    <property type="component" value="Unassembled WGS sequence"/>
</dbReference>
<dbReference type="EMBL" id="FMYW01000005">
    <property type="protein sequence ID" value="SDC34261.1"/>
    <property type="molecule type" value="Genomic_DNA"/>
</dbReference>
<dbReference type="AlphaFoldDB" id="A0A1G6KU10"/>
<proteinExistence type="predicted"/>
<sequence>MMQAYSLLEDDEVTWQDKALSAKWEEMYKTDYERVVSTQKVGPYILLVKEMRHKTTGKTLVNRMEFIPIGKTGDDAS</sequence>
<keyword evidence="2" id="KW-1185">Reference proteome</keyword>
<evidence type="ECO:0000313" key="1">
    <source>
        <dbReference type="EMBL" id="SDC34261.1"/>
    </source>
</evidence>
<gene>
    <name evidence="1" type="ORF">SAMN04487864_10593</name>
</gene>
<accession>A0A1G6KU10</accession>
<reference evidence="2" key="1">
    <citation type="submission" date="2016-10" db="EMBL/GenBank/DDBJ databases">
        <authorList>
            <person name="Varghese N."/>
            <person name="Submissions S."/>
        </authorList>
    </citation>
    <scope>NUCLEOTIDE SEQUENCE [LARGE SCALE GENOMIC DNA]</scope>
    <source>
        <strain evidence="2">DSM 11005</strain>
    </source>
</reference>
<name>A0A1G6KU10_9FIRM</name>
<evidence type="ECO:0000313" key="2">
    <source>
        <dbReference type="Proteomes" id="UP000198943"/>
    </source>
</evidence>
<organism evidence="1 2">
    <name type="scientific">Succiniclasticum ruminis</name>
    <dbReference type="NCBI Taxonomy" id="40841"/>
    <lineage>
        <taxon>Bacteria</taxon>
        <taxon>Bacillati</taxon>
        <taxon>Bacillota</taxon>
        <taxon>Negativicutes</taxon>
        <taxon>Acidaminococcales</taxon>
        <taxon>Acidaminococcaceae</taxon>
        <taxon>Succiniclasticum</taxon>
    </lineage>
</organism>
<protein>
    <submittedName>
        <fullName evidence="1">Uncharacterized protein</fullName>
    </submittedName>
</protein>